<dbReference type="Pfam" id="PF07219">
    <property type="entry name" value="HemY_N"/>
    <property type="match status" value="1"/>
</dbReference>
<dbReference type="InterPro" id="IPR011990">
    <property type="entry name" value="TPR-like_helical_dom_sf"/>
</dbReference>
<dbReference type="InterPro" id="IPR016982">
    <property type="entry name" value="Mms48"/>
</dbReference>
<proteinExistence type="predicted"/>
<evidence type="ECO:0000256" key="4">
    <source>
        <dbReference type="ARBA" id="ARBA00023136"/>
    </source>
</evidence>
<keyword evidence="2 5" id="KW-0812">Transmembrane</keyword>
<gene>
    <name evidence="7" type="ORF">HCZ30_03045</name>
</gene>
<keyword evidence="3 5" id="KW-1133">Transmembrane helix</keyword>
<comment type="subcellular location">
    <subcellularLocation>
        <location evidence="1">Membrane</location>
    </subcellularLocation>
</comment>
<dbReference type="PIRSF" id="PIRSF031802">
    <property type="entry name" value="UCP031802"/>
    <property type="match status" value="1"/>
</dbReference>
<keyword evidence="4 5" id="KW-0472">Membrane</keyword>
<keyword evidence="8" id="KW-1185">Reference proteome</keyword>
<dbReference type="InterPro" id="IPR010817">
    <property type="entry name" value="HemY_N"/>
</dbReference>
<dbReference type="RefSeq" id="WP_167636300.1">
    <property type="nucleotide sequence ID" value="NZ_JAATOP010000002.1"/>
</dbReference>
<evidence type="ECO:0000313" key="8">
    <source>
        <dbReference type="Proteomes" id="UP000709466"/>
    </source>
</evidence>
<protein>
    <submittedName>
        <fullName evidence="7">Tetratricopeptide repeat protein</fullName>
    </submittedName>
</protein>
<evidence type="ECO:0000259" key="6">
    <source>
        <dbReference type="Pfam" id="PF07219"/>
    </source>
</evidence>
<accession>A0ABX0VTQ4</accession>
<evidence type="ECO:0000256" key="2">
    <source>
        <dbReference type="ARBA" id="ARBA00022692"/>
    </source>
</evidence>
<dbReference type="Proteomes" id="UP000709466">
    <property type="component" value="Unassembled WGS sequence"/>
</dbReference>
<organism evidence="7 8">
    <name type="scientific">Marivivens donghaensis</name>
    <dbReference type="NCBI Taxonomy" id="1699413"/>
    <lineage>
        <taxon>Bacteria</taxon>
        <taxon>Pseudomonadati</taxon>
        <taxon>Pseudomonadota</taxon>
        <taxon>Alphaproteobacteria</taxon>
        <taxon>Rhodobacterales</taxon>
        <taxon>Paracoccaceae</taxon>
        <taxon>Marivivens group</taxon>
        <taxon>Marivivens</taxon>
    </lineage>
</organism>
<dbReference type="EMBL" id="JAATOP010000002">
    <property type="protein sequence ID" value="NIY71407.1"/>
    <property type="molecule type" value="Genomic_DNA"/>
</dbReference>
<comment type="caution">
    <text evidence="7">The sequence shown here is derived from an EMBL/GenBank/DDBJ whole genome shotgun (WGS) entry which is preliminary data.</text>
</comment>
<evidence type="ECO:0000313" key="7">
    <source>
        <dbReference type="EMBL" id="NIY71407.1"/>
    </source>
</evidence>
<evidence type="ECO:0000256" key="5">
    <source>
        <dbReference type="SAM" id="Phobius"/>
    </source>
</evidence>
<name>A0ABX0VTQ4_9RHOB</name>
<dbReference type="SUPFAM" id="SSF48452">
    <property type="entry name" value="TPR-like"/>
    <property type="match status" value="1"/>
</dbReference>
<evidence type="ECO:0000256" key="3">
    <source>
        <dbReference type="ARBA" id="ARBA00022989"/>
    </source>
</evidence>
<feature type="domain" description="HemY N-terminal" evidence="6">
    <location>
        <begin position="30"/>
        <end position="143"/>
    </location>
</feature>
<feature type="transmembrane region" description="Helical" evidence="5">
    <location>
        <begin position="48"/>
        <end position="77"/>
    </location>
</feature>
<dbReference type="Gene3D" id="1.25.40.10">
    <property type="entry name" value="Tetratricopeptide repeat domain"/>
    <property type="match status" value="1"/>
</dbReference>
<sequence>MLWSLLKIVFFIVAVTAITYGAMELSTVPGELMLTYGGLEMRLGPLEVLAALVALVVLVWVAFKLLGLIAAFIRFLAGDETAVTRYFARNRVERGYQALSDSMMALAGGEGHLAMTKAQKAERFLNKPEITTLLVAQAAEQTGDRTKAENAYKKLVEDDRTRFVGIRGLMRQRLEQGDTDTAMKLAEKAFALKPKHEDTQDVLLRLQAEKGDWKGARKTLAAKAKTGSLPKDVLKRRDAVLALSEAQELLDDNVSIEKQEQVIAAHKQSPDLIPAAVLAARGYIAKGNKKHAARLLTKAWSASPHPDLATAFAEIEPNETPQERLKRFKSLTKVNIDDPETRMLMAELHVAAEEFPEARRALGTLPETDATVRVLTLMAAIERGSGGTDQLVNAWLAKAVTAPRGPQWICDNCQNIHDHWEPVCSNCHGFDTLSWRRPPQNDKPLSGGLEMLPLLVAVNGSAETAPVVVDADAEEAEVVEAETVDAEVVEER</sequence>
<evidence type="ECO:0000256" key="1">
    <source>
        <dbReference type="ARBA" id="ARBA00004370"/>
    </source>
</evidence>
<reference evidence="7 8" key="1">
    <citation type="submission" date="2020-03" db="EMBL/GenBank/DDBJ databases">
        <title>Bacterial isolates of synthetic phycosphere.</title>
        <authorList>
            <person name="Fu H."/>
            <person name="Moran M.A."/>
        </authorList>
    </citation>
    <scope>NUCLEOTIDE SEQUENCE [LARGE SCALE GENOMIC DNA]</scope>
    <source>
        <strain evidence="7 8">HF1</strain>
    </source>
</reference>